<keyword evidence="3" id="KW-1185">Reference proteome</keyword>
<dbReference type="EMBL" id="JADQAZ010000001">
    <property type="protein sequence ID" value="MBT0956525.1"/>
    <property type="molecule type" value="Genomic_DNA"/>
</dbReference>
<evidence type="ECO:0000313" key="3">
    <source>
        <dbReference type="Proteomes" id="UP001315686"/>
    </source>
</evidence>
<dbReference type="Pfam" id="PF13975">
    <property type="entry name" value="gag-asp_proteas"/>
    <property type="match status" value="1"/>
</dbReference>
<sequence length="193" mass="20798">MDSYKFASLAYLVILIIAFGSWFFVSGRQNWNKTAQQAAIWGLIFLGVIAAYGMWNDISRTVTGRAAVYADEGRVVIPQSADGHYYLTLRVNGAAVEFVVDTGATDMVLSRADAQAAGLDPAGLAYIGSARTANGAVSTAQVRLDTVALGEIVDEDIRAVVTDGEMFGSLLGMGYLNLWQRIEFGDGQMVLQR</sequence>
<keyword evidence="2" id="KW-0378">Hydrolase</keyword>
<dbReference type="Proteomes" id="UP001315686">
    <property type="component" value="Unassembled WGS sequence"/>
</dbReference>
<dbReference type="InterPro" id="IPR034122">
    <property type="entry name" value="Retropepsin-like_bacterial"/>
</dbReference>
<dbReference type="GO" id="GO:0004190">
    <property type="term" value="F:aspartic-type endopeptidase activity"/>
    <property type="evidence" value="ECO:0007669"/>
    <property type="project" value="InterPro"/>
</dbReference>
<reference evidence="2 3" key="1">
    <citation type="journal article" date="2021" name="Arch. Microbiol.">
        <title>Harenicola maris gen. nov., sp. nov. isolated from the Sea of Japan shallow sediments.</title>
        <authorList>
            <person name="Romanenko L.A."/>
            <person name="Kurilenko V.V."/>
            <person name="Chernysheva N.Y."/>
            <person name="Tekutyeva L.A."/>
            <person name="Velansky P.V."/>
            <person name="Svetashev V.I."/>
            <person name="Isaeva M.P."/>
        </authorList>
    </citation>
    <scope>NUCLEOTIDE SEQUENCE [LARGE SCALE GENOMIC DNA]</scope>
    <source>
        <strain evidence="2 3">KMM 3653</strain>
    </source>
</reference>
<dbReference type="GO" id="GO:0006508">
    <property type="term" value="P:proteolysis"/>
    <property type="evidence" value="ECO:0007669"/>
    <property type="project" value="UniProtKB-KW"/>
</dbReference>
<dbReference type="Gene3D" id="2.40.70.10">
    <property type="entry name" value="Acid Proteases"/>
    <property type="match status" value="1"/>
</dbReference>
<name>A0AAP2CMX6_9RHOB</name>
<dbReference type="PROSITE" id="PS00141">
    <property type="entry name" value="ASP_PROTEASE"/>
    <property type="match status" value="1"/>
</dbReference>
<feature type="transmembrane region" description="Helical" evidence="1">
    <location>
        <begin position="6"/>
        <end position="26"/>
    </location>
</feature>
<protein>
    <submittedName>
        <fullName evidence="2">TIGR02281 family clan AA aspartic protease</fullName>
        <ecNumber evidence="2">3.4.23.-</ecNumber>
    </submittedName>
</protein>
<dbReference type="NCBIfam" id="TIGR02281">
    <property type="entry name" value="clan_AA_DTGA"/>
    <property type="match status" value="1"/>
</dbReference>
<keyword evidence="1" id="KW-0472">Membrane</keyword>
<proteinExistence type="predicted"/>
<dbReference type="InterPro" id="IPR021109">
    <property type="entry name" value="Peptidase_aspartic_dom_sf"/>
</dbReference>
<keyword evidence="2" id="KW-0645">Protease</keyword>
<dbReference type="SUPFAM" id="SSF50630">
    <property type="entry name" value="Acid proteases"/>
    <property type="match status" value="1"/>
</dbReference>
<gene>
    <name evidence="2" type="ORF">IV417_03935</name>
</gene>
<dbReference type="InterPro" id="IPR001969">
    <property type="entry name" value="Aspartic_peptidase_AS"/>
</dbReference>
<organism evidence="2 3">
    <name type="scientific">Harenicola maris</name>
    <dbReference type="NCBI Taxonomy" id="2841044"/>
    <lineage>
        <taxon>Bacteria</taxon>
        <taxon>Pseudomonadati</taxon>
        <taxon>Pseudomonadota</taxon>
        <taxon>Alphaproteobacteria</taxon>
        <taxon>Rhodobacterales</taxon>
        <taxon>Paracoccaceae</taxon>
        <taxon>Harenicola</taxon>
    </lineage>
</organism>
<dbReference type="EC" id="3.4.23.-" evidence="2"/>
<dbReference type="RefSeq" id="WP_327792725.1">
    <property type="nucleotide sequence ID" value="NZ_JADQAZ010000001.1"/>
</dbReference>
<evidence type="ECO:0000256" key="1">
    <source>
        <dbReference type="SAM" id="Phobius"/>
    </source>
</evidence>
<dbReference type="AlphaFoldDB" id="A0AAP2CMX6"/>
<feature type="transmembrane region" description="Helical" evidence="1">
    <location>
        <begin position="38"/>
        <end position="55"/>
    </location>
</feature>
<comment type="caution">
    <text evidence="2">The sequence shown here is derived from an EMBL/GenBank/DDBJ whole genome shotgun (WGS) entry which is preliminary data.</text>
</comment>
<dbReference type="InterPro" id="IPR011969">
    <property type="entry name" value="Clan_AA_Asp_peptidase_C"/>
</dbReference>
<evidence type="ECO:0000313" key="2">
    <source>
        <dbReference type="EMBL" id="MBT0956525.1"/>
    </source>
</evidence>
<dbReference type="CDD" id="cd05483">
    <property type="entry name" value="retropepsin_like_bacteria"/>
    <property type="match status" value="1"/>
</dbReference>
<keyword evidence="1" id="KW-1133">Transmembrane helix</keyword>
<keyword evidence="1" id="KW-0812">Transmembrane</keyword>
<accession>A0AAP2CMX6</accession>